<feature type="transmembrane region" description="Helical" evidence="27">
    <location>
        <begin position="1826"/>
        <end position="1847"/>
    </location>
</feature>
<sequence>MLGYGKLLQTSEALNPSKPRKRHKISYQFDFLVTKMEIVYVYTKKRSEFGRQCNFSDRPAELHVDILPDTSLAANFTVRDPCNVTIQCAEEMSEHEVNTERFESESRGINHVEGGWPKDLNPEDMEATIRYRKKVEKDEHYQNTIMQIAGLMEHCCKQNNATDIYQEFFEDEDEEVMEESEEQPSAKTINVFRDPNEVKRTATSLSWHPDGNHKLAVAYSSLEFQKAPNDMSFDSYIWDIENPNKPEMTLKPVSPLVCLEYNPKDSHILVGGSYNGQIAYWDTRKGSQPVEMSTIEHSHRDPVYKVIWLQSKTGMDIFSASTDGQVLWWDIRKMSEPTERLILDPSKKGNLDNALGAVSLEFETTMPTKFMVGTEQGLVVSCNRKAKTPAEKIVCTYSGHHGPIYALQRNPFFPKNFLTVADWTARIWSEDIKESSIMWTKYHMAHLLDGCWSPVRPSVFFTVKMDGTLDVWDILFKQNDPTLSLKVCDEALYSIQVQDNGRFLGCGSQLGTTTLLEISGGLCTLQKNEKALVSEMFERETKREKILEARHREMRLKERSRSEQSREDEGKEADGEESTEELVARAEKEFFDILEAEKRKERNEEKERDKVALRIRPLSDAELEEGATIIAHKVDDQMVVLMDPMEDPDDILRAHRSREKTYMFDVAFDYSATQASPFFICVFDEVYRSTTKGLIEGLISGYNATVFAYGPTGCGKTYTMLGTDREPGIYVRTLNDLFKAIEETSDDMQYSVSMSYLEIYNEMIRDLLNPSSGFLDLREDSKGEIQVAGITEVSTINAREVAVRQQSRCRDILQEVRFARLFMIDLAGSERASQTQNRGQRLKEGAHINRSLLALGNCINALSEKNGNKYVNYRDSKLTRLLKDSLGGNSRTVMIAHISPASLAFEDSRNTLTYADRAKSIRTRVKRNLLNVSYHIAQYTSIISDLRSEIQRLKKKIADQASRQLNPDRTDIRHVQAEVQAHSSQQSRAEMDQLREQLIDAFRQQMDIRKRLMELDNSNMEIQIDTSKHLLTIADWEQERFRRRKKWQGERRKESFNKDESEKDSDSPESLPDSTETQEVAIARENLVTLMTEQKKIQKQKGGLEQRLAELREKARRLEELLPRRVSSEEQREVLCLLCKVHELEIENAEMQSSALLKDNVIRQKNVVVQRFEQHRHLCHEIIQQQRQFIDDHSLLVPPHLQELYEMYMKEMDEKNLDRVVALDKFTIRTLKEGSLPKITLPSRGRDPLQELDSDQESVRTLGSDNREGRTKLRRHTLPPILPEPDVDRVFKSSHKQMKNSVVMTPPPIHINGQGNRELLPSVLDDALRCSHLSHSMSSHLDSSPESSENGTDAPLTPKERQQILRGVQNIAVKAARRRSKVLEIDALRLPPPPSPLDPKKHKSNLSLTEAPPKGLVLRRGRQPSPELRHATSDDNLSSSTGDGPAPNSTWTRPRNRQAVKNPAPREQDFEGRRRKRRSRSFEVTGQADRQQMSLPPTCPPTSSSVAPKPGNFSPSCTSQPPEQGASAPANTKEAHKLWPEHRLPPLDPSISTMEPVKHIETVWKELILPLLLLGLLILISTLNPHVSYGSISTKELEYERDLSLKGLGYTPISNVTNHIMEEVARELPMNERLEMFSTEEELENASLYEPDGFVGVVFLDSMSYRLRFPYSQLPLPSDFTESITSCYTNYVNCRAANYWYSGFIRLQSLIDAAIIQMKTKRPVWNELKVRAVMMGHPGSVEVQKFPHALISIYLVLAFTPFVSFLIVNVAAEKEQRLKDTMGMMGLYDSAFWLSWGLLYAALVTTMSILMAVIATCTPLFSNSNFFVIFLLIFLYGISSIFFSFMLTPLFKKPKFASTVGSMLTVVFGCLSLFTVLMRDFPQSAVWLLCLLSPSAFSIGIAQVVYLEAQGDGAVFSSLGNGPHALYVPMVMLFLDCILYLLLAIYLDQVLPGEFGTRRSVLYFLQPSYWSKRRKRYVEVSSVYEGEINGTPMNDESVEAVSPEFRGKEVIRICNIRKTYREKDTKVEALRGLTFDIYEGQITALLGHSGAGKSTLMNILCGICPPTEGTATIYGSPVAEIAEGAEMKQLVGICPQFNIIFDVLTVEEHLRIFAAIKGILPSDIDGEVRKVLRDLDLEKIMDAQAKNLSGGQKRKLSVGIAILGDPKILLLDEPTAGMDPVSRHQVWSLLKSRRAGRVTVLSTHYMDEADILADRKAVISQGQLKCVGSSLYLKTKCGVGYHLRMSVTEGCEVENITSLVKQHVPKAQLSRQQEAELTFTLPFESMDTFPGLFAELDCRPDLGIINYGVSMTTLEDVFLRLEAEAEVDQAEKVEDEGDASSMDDTDQRLLTFSDSRQDAVTGRALWRQQFKTVAWLHMLNLQRERKPIIYNLTLFLVFLSAMLILSVATGNIRIHSPERLFSPIYLLHHNEAPRKYTTSLLVQNSSDSDLSGFIHNLESQDIKVEMMKKPDYMSAAPVSAAINVTGYSKDFTYILAFNSTTVHSLPMTVNVLSNALLRGFNGTGNIKTWTKPFDYQIPDKTSYALVYIEAVILGMLAAGMPAYFAMDHTRDKEALCLIGFAPAMVLFTYCVSFMFVRVQSNRDFFSVVSMMLCVVSASIVQLALVNENASMARLLHNALCFFSPLYPLMGCLNCITMATFLQSPHDDDFLWKNLFISVVSPYIQCILLLFTLRWLEVRYGGKTMKNDQLCRISSQAKSKSQRNPEENVSEDEDVQVEKARVKEALTCQCCEEKPVVVVSNLRKQYKGKREGFSLSKRRKVATKNISFCVRKGEVLGLLGPNGAGKSTIMHMLSGDTEPTAGQILMGDYGTDFQPVENPLEHVGYCPQMNPLWPRITLQEHLEIYAAIKGLRQNDIPNIIKRRAIRAAFKNKQRGALLTTHYMEEAEAVCDRVAIMVSGQLRCIGSIQHLKGKFGRGYSLEINLREELTGLQQVALLHKEILKIFPHAARQDSFATLMVYKIPMEDVKSLAKSFAQLENAKQNFNFEEYNFSQSTLEQVFMEFAKEQENEEEEVGSLSTTFQWQRLRQDGPVFQCSLETLSGAMQPASKNAPALAAASSVAKSPAVTPKSAVQILSSTLARTFNGKPVPSRACNNGLLYYRIEGKNEHRGSTHVSWTRMVRVFVYDEIIELVKDHYYEARVNGSFAATPFTLRNGSIQVYQSGFSLAISTDFGLLVTYDAYSYVSISVPYDYFNATCGLCGNFNLHPEDDFRSPSGEVLSSDVDFANSWQVQSDTDPECHNVRCAGLACAVCTTDEMTLYGDSNHCGILEDVLGPFANCHSVHAPQTYKENCVYDLCLGGGYQPILCQALNVYATQCQQQGVRLEIQCPEHSHFEPQGTGCPATCSNPSAPTNCPLPSQESCICDPGYILSAGECVPEANCGCSFEGFYYSEGQSVVLDGDCGRRCECSSMLMTCHQHHCGPAEVCGVHGGVRGCRPISYATCLVEDLGSYHTFDGLSFRYQGACGLTLARVMGLSLLPHFVLTVEKVPRGHQEFSRVLKFEAEGIQVSIEMEEGSNVKVDGQMVGLPVSVGSGQIRIYHSGVRGFVLETTFGVTVRADWPHIIRITAPGTYSGTLGGLCGNLNRDISDEFYTPDGVLLNDTQLFADSWRDGSLSAHCVDPLDSWEPGHYQNSSQFIEHCSIMAKHDGPFAECSRAIDPQQRIIDCVQLLEQTQGAKEALCEALRGYTLLCQQNGIAVEEWRSATHCDPTCPANSHYEVCGTSCPASCPSLSFPFQCTLQCQEGCQCNDGNVLNGDRCVPPTGCGCYHSGRYRQAGERFWHGEECQFLCVCDGITGNVHCTPSSCSEEEVCHVLDGEYGCHPRPRASCSASGDPHYKSFDGTYFDFQGTCRYVLATVCNDSTGLPHFQVDARNEPWHGLPVSITVEVFVNVSGHLVHMSQDMNGHSTVEIDGETRNLPLLLDSGRVSVYSSAQYIFVSTDFGFSVSYGGSWTLNIIVPAEYSGATCGICGNFNGQSNDDFITPSGDVVRSADQFGASWKVEDELPCNDGCGNNCPLCQDQTTARSLCEIIRSSEGPFSFCHVYVDPQAYFDDCVFDVCLSGNLNDVLCRSIQTYVSACQSNNAVIYPWRESASCCVPVQLGDSFWSDAACQQRCTCTSSGLQCSHDPCGYSQACRPAAFQYSCQNIQRQTCTISGDPHYYTFDYQVFHFQGTCTYVLSEACGIGLPYYRIEGKNEHRGSTHVSWTRMVRVFVYDEVIELVKDHSYEARVNGSFAATPFTLRNGSIQVYQSGFSVAISTDFGLVVTYDAYSYVSISVPYDYLNGTCGLCGNFNLHPEDDYRSPSGEILSSDVDFANSWKVDSDTDPECHNVRCTGLACAVCTTDEMTVYSDSNHCGILEDVFGPFGACHSVHAPQTYRENCVYDLCLGGGYQPILCQALNVYATQCQQQGVQLEIQCPQNSHFEPQGTGCPATCSNPSAPMNCPLPSQESCICDPGYILSAGECVPEANCGCIFEGFYYAEGQSVVLDGDCGRRCECSSMSMTCHQHHCGPAEVCGVHDGVRGCRPTGYATCSVENLGSYHTFDGLSFRYPGACGLTLARVMGSSPLPHFVLTVEKVPRGLQDFSRFLKFETEGIQVSIEMGEGSNVKVDGQVVGLPVSVGSGQIRIYHSGVRGFVLETTFGVTVRADWPHIVRITVPSTYSGTLGGLCGNLNGDIADEFYTPDGILLNDPQLFADSWRDGSLSANCVDSFDSWEPGHYQNSSQFIEHCSIMAKHDGPFAECSRAIDPQQRIIDCVQLLEQTQGAKEALCEALRGYTLLCQQNGIAVEEWRSATHCDPNCPANTHYEVCGTSCPASCPSLSFPFQCTSQCQEGCQCNDGNVLNGDHCVPPVGCGCYHSGRYRQAGETFRHGEECQFLCVCDGITGNVHCTPSSCSEEEVCHVLDGEYGCHPRPRASCSASGDPHYKSFDGTYFDFQGTCRYVLATVCNDTTGLPHFQVDARNEPWHGLPVSITVEVFVNVSGHLVHMSQDMNGHSTVEIDGETRNLPLLLDSGRVSVYSSAQYIFVSTDFGFSVSYGGSWTLNIIVPAEYSGVTCGICGNFNGQSNDDFMTPSGDVVRSADQFGASWKVEDELPCNDGCGNNCPLCQDQTSARSLCEIIRSSEGPFSFCHVYVDPQAYFDDCVFDVCLSGNLNDVLCRSIQTYVSACQSNNVVIYPWRESASCDESTPHMTTRSNLPSEESTTSKTTTRTTLPSDFTETCESSSGSMSVSRCQLFEAGFPSDILHLNDPNCRGTVRNGRVEFYFDNNDHVCGTSLVANGTHFIYENFIVGEPNLVGHLISRKKILKLTFSCVYLQTQTLSMDINPVESTVHMHLPAGQGTYRVRMIPYQDAEFSNPFAGSVNAELSKRIFVEVRVDGVDSRQFASVIDTCWATPNSLKPVKTALLPCLCLAVSFLHILHLNDPNSRGAVRNGRGEFYFHNNDHVCGTNLMADGTHFIYENFIVGDPNSVGHLISRERILKLPFSCVYSQTQTLSMDINPLERFYGACESILLCHCQTDVSSINIPTTTVAVIPPGSIFSPVTDAGVPVQLGDSFWSDETCQQRCTCTSSGLQCSHEPCSYSQACRSATFQYSCQNVQLQTCTISGDPHYYTFDYQVFHFQGTCTYVLSEACGIDLPYYRIEGKNEHQGSMQVSWTRMVRVFVYDEVIELVKDHSYEARVSGNFAATPFTLRNGSIQVYQSGFSLAISTDFGLLVTYDAHSHISISVPYDYFNSTCGLCGNFNLDPEDDFRSPSGEILSSYVDFANSWQVQSDTDPECHNVRCTGLACAVCTTDEITLYSDNNHCGILGNIYGPFAVCHFVHVPQTYIEMCVYDLCLGGGYQAILCQALNVYATQCQQQGVQLLQWRYPGFCGRHLVEMDD</sequence>
<keyword evidence="16" id="KW-0969">Cilium</keyword>
<keyword evidence="12 24" id="KW-0547">Nucleotide-binding</keyword>
<dbReference type="Proteomes" id="UP000290572">
    <property type="component" value="Unassembled WGS sequence"/>
</dbReference>
<proteinExistence type="inferred from homology"/>
<evidence type="ECO:0000256" key="10">
    <source>
        <dbReference type="ARBA" id="ARBA00022729"/>
    </source>
</evidence>
<dbReference type="GO" id="GO:0005524">
    <property type="term" value="F:ATP binding"/>
    <property type="evidence" value="ECO:0007669"/>
    <property type="project" value="UniProtKB-UniRule"/>
</dbReference>
<dbReference type="InterPro" id="IPR001507">
    <property type="entry name" value="ZP_dom"/>
</dbReference>
<dbReference type="GO" id="GO:0016887">
    <property type="term" value="F:ATP hydrolysis activity"/>
    <property type="evidence" value="ECO:0007669"/>
    <property type="project" value="InterPro"/>
</dbReference>
<dbReference type="InterPro" id="IPR001680">
    <property type="entry name" value="WD40_rpt"/>
</dbReference>
<feature type="compositionally biased region" description="Basic and acidic residues" evidence="26">
    <location>
        <begin position="96"/>
        <end position="110"/>
    </location>
</feature>
<feature type="domain" description="ABC transporter" evidence="29">
    <location>
        <begin position="2011"/>
        <end position="2246"/>
    </location>
</feature>
<dbReference type="InterPro" id="IPR036961">
    <property type="entry name" value="Kinesin_motor_dom_sf"/>
</dbReference>
<evidence type="ECO:0000256" key="25">
    <source>
        <dbReference type="SAM" id="Coils"/>
    </source>
</evidence>
<dbReference type="Pfam" id="PF01826">
    <property type="entry name" value="TIL"/>
    <property type="match status" value="4"/>
</dbReference>
<keyword evidence="22" id="KW-0966">Cell projection</keyword>
<feature type="region of interest" description="Disordered" evidence="26">
    <location>
        <begin position="96"/>
        <end position="121"/>
    </location>
</feature>
<keyword evidence="25" id="KW-0175">Coiled coil</keyword>
<evidence type="ECO:0000313" key="32">
    <source>
        <dbReference type="EMBL" id="RXN10195.1"/>
    </source>
</evidence>
<dbReference type="PRINTS" id="PR00380">
    <property type="entry name" value="KINESINHEAVY"/>
</dbReference>
<dbReference type="InterPro" id="IPR027417">
    <property type="entry name" value="P-loop_NTPase"/>
</dbReference>
<feature type="transmembrane region" description="Helical" evidence="27">
    <location>
        <begin position="2544"/>
        <end position="2565"/>
    </location>
</feature>
<evidence type="ECO:0000256" key="24">
    <source>
        <dbReference type="PROSITE-ProRule" id="PRU00283"/>
    </source>
</evidence>
<dbReference type="PANTHER" id="PTHR46160:SF9">
    <property type="entry name" value="PROTEIN PRY2-RELATED"/>
    <property type="match status" value="1"/>
</dbReference>
<evidence type="ECO:0000256" key="22">
    <source>
        <dbReference type="ARBA" id="ARBA00023273"/>
    </source>
</evidence>
<dbReference type="Gene3D" id="2.60.40.3210">
    <property type="entry name" value="Zona pellucida, ZP-N domain"/>
    <property type="match status" value="2"/>
</dbReference>
<evidence type="ECO:0000256" key="14">
    <source>
        <dbReference type="ARBA" id="ARBA00022989"/>
    </source>
</evidence>
<dbReference type="Pfam" id="PF00094">
    <property type="entry name" value="VWD"/>
    <property type="match status" value="7"/>
</dbReference>
<dbReference type="Gene3D" id="2.130.10.10">
    <property type="entry name" value="YVTN repeat-like/Quinoprotein amine dehydrogenase"/>
    <property type="match status" value="2"/>
</dbReference>
<evidence type="ECO:0000256" key="21">
    <source>
        <dbReference type="ARBA" id="ARBA00023212"/>
    </source>
</evidence>
<dbReference type="Pfam" id="PF08742">
    <property type="entry name" value="C8"/>
    <property type="match status" value="7"/>
</dbReference>
<dbReference type="PROSITE" id="PS51233">
    <property type="entry name" value="VWFD"/>
    <property type="match status" value="7"/>
</dbReference>
<dbReference type="InterPro" id="IPR001752">
    <property type="entry name" value="Kinesin_motor_dom"/>
</dbReference>
<keyword evidence="21" id="KW-0206">Cytoskeleton</keyword>
<evidence type="ECO:0000256" key="13">
    <source>
        <dbReference type="ARBA" id="ARBA00022840"/>
    </source>
</evidence>
<feature type="compositionally biased region" description="Low complexity" evidence="26">
    <location>
        <begin position="5214"/>
        <end position="5232"/>
    </location>
</feature>
<dbReference type="InterPro" id="IPR002919">
    <property type="entry name" value="TIL_dom"/>
</dbReference>
<dbReference type="FunFam" id="2.130.10.10:FF:000371">
    <property type="entry name" value="dynein intermediate chain 2, axonemal"/>
    <property type="match status" value="1"/>
</dbReference>
<evidence type="ECO:0000256" key="3">
    <source>
        <dbReference type="ARBA" id="ARBA00004430"/>
    </source>
</evidence>
<feature type="compositionally biased region" description="Basic and acidic residues" evidence="26">
    <location>
        <begin position="548"/>
        <end position="573"/>
    </location>
</feature>
<dbReference type="SUPFAM" id="SSF50978">
    <property type="entry name" value="WD40 repeat-like"/>
    <property type="match status" value="1"/>
</dbReference>
<feature type="domain" description="VWFD" evidence="31">
    <location>
        <begin position="5617"/>
        <end position="5796"/>
    </location>
</feature>
<evidence type="ECO:0000313" key="33">
    <source>
        <dbReference type="Proteomes" id="UP000290572"/>
    </source>
</evidence>
<dbReference type="PROSITE" id="PS50067">
    <property type="entry name" value="KINESIN_MOTOR_2"/>
    <property type="match status" value="1"/>
</dbReference>
<feature type="region of interest" description="Disordered" evidence="26">
    <location>
        <begin position="548"/>
        <end position="581"/>
    </location>
</feature>
<feature type="domain" description="VWFD" evidence="31">
    <location>
        <begin position="4168"/>
        <end position="4347"/>
    </location>
</feature>
<dbReference type="SUPFAM" id="SSF57567">
    <property type="entry name" value="Serine protease inhibitors"/>
    <property type="match status" value="4"/>
</dbReference>
<accession>A0A498LXS0</accession>
<evidence type="ECO:0000259" key="29">
    <source>
        <dbReference type="PROSITE" id="PS50893"/>
    </source>
</evidence>
<feature type="transmembrane region" description="Helical" evidence="27">
    <location>
        <begin position="2388"/>
        <end position="2408"/>
    </location>
</feature>
<keyword evidence="14 27" id="KW-1133">Transmembrane helix</keyword>
<reference evidence="32 33" key="1">
    <citation type="submission" date="2018-03" db="EMBL/GenBank/DDBJ databases">
        <title>Draft genome sequence of Rohu Carp (Labeo rohita).</title>
        <authorList>
            <person name="Das P."/>
            <person name="Kushwaha B."/>
            <person name="Joshi C.G."/>
            <person name="Kumar D."/>
            <person name="Nagpure N.S."/>
            <person name="Sahoo L."/>
            <person name="Das S.P."/>
            <person name="Bit A."/>
            <person name="Patnaik S."/>
            <person name="Meher P.K."/>
            <person name="Jayasankar P."/>
            <person name="Koringa P.G."/>
            <person name="Patel N.V."/>
            <person name="Hinsu A.T."/>
            <person name="Kumar R."/>
            <person name="Pandey M."/>
            <person name="Agarwal S."/>
            <person name="Srivastava S."/>
            <person name="Singh M."/>
            <person name="Iquebal M.A."/>
            <person name="Jaiswal S."/>
            <person name="Angadi U.B."/>
            <person name="Kumar N."/>
            <person name="Raza M."/>
            <person name="Shah T.M."/>
            <person name="Rai A."/>
            <person name="Jena J.K."/>
        </authorList>
    </citation>
    <scope>NUCLEOTIDE SEQUENCE [LARGE SCALE GENOMIC DNA]</scope>
    <source>
        <strain evidence="32">DASCIFA01</strain>
        <tissue evidence="32">Testis</tissue>
    </source>
</reference>
<evidence type="ECO:0000256" key="1">
    <source>
        <dbReference type="ARBA" id="ARBA00004141"/>
    </source>
</evidence>
<feature type="compositionally biased region" description="Polar residues" evidence="26">
    <location>
        <begin position="1482"/>
        <end position="1493"/>
    </location>
</feature>
<feature type="domain" description="VWFD" evidence="31">
    <location>
        <begin position="4933"/>
        <end position="5114"/>
    </location>
</feature>
<keyword evidence="9" id="KW-0493">Microtubule</keyword>
<protein>
    <submittedName>
        <fullName evidence="32">ATP-binding cassette sub-family A member 5-like protein</fullName>
    </submittedName>
</protein>
<dbReference type="CDD" id="cd03263">
    <property type="entry name" value="ABC_subfamily_A"/>
    <property type="match status" value="1"/>
</dbReference>
<feature type="transmembrane region" description="Helical" evidence="27">
    <location>
        <begin position="1792"/>
        <end position="1814"/>
    </location>
</feature>
<keyword evidence="6" id="KW-0963">Cytoplasm</keyword>
<evidence type="ECO:0000256" key="12">
    <source>
        <dbReference type="ARBA" id="ARBA00022741"/>
    </source>
</evidence>
<dbReference type="GO" id="GO:0005874">
    <property type="term" value="C:microtubule"/>
    <property type="evidence" value="ECO:0007669"/>
    <property type="project" value="UniProtKB-KW"/>
</dbReference>
<feature type="transmembrane region" description="Helical" evidence="27">
    <location>
        <begin position="1885"/>
        <end position="1906"/>
    </location>
</feature>
<feature type="domain" description="VWFD" evidence="31">
    <location>
        <begin position="3845"/>
        <end position="4026"/>
    </location>
</feature>
<dbReference type="InterPro" id="IPR036084">
    <property type="entry name" value="Ser_inhib-like_sf"/>
</dbReference>
<feature type="region of interest" description="Disordered" evidence="26">
    <location>
        <begin position="1047"/>
        <end position="1078"/>
    </location>
</feature>
<dbReference type="CDD" id="cd19941">
    <property type="entry name" value="TIL"/>
    <property type="match status" value="4"/>
</dbReference>
<evidence type="ECO:0000256" key="15">
    <source>
        <dbReference type="ARBA" id="ARBA00023017"/>
    </source>
</evidence>
<dbReference type="GO" id="GO:0003777">
    <property type="term" value="F:microtubule motor activity"/>
    <property type="evidence" value="ECO:0007669"/>
    <property type="project" value="InterPro"/>
</dbReference>
<evidence type="ECO:0000256" key="19">
    <source>
        <dbReference type="ARBA" id="ARBA00023175"/>
    </source>
</evidence>
<keyword evidence="11" id="KW-0677">Repeat</keyword>
<name>A0A498LXS0_LABRO</name>
<dbReference type="FunFam" id="2.10.25.10:FF:000055">
    <property type="entry name" value="alpha-tectorin isoform X1"/>
    <property type="match status" value="2"/>
</dbReference>
<feature type="transmembrane region" description="Helical" evidence="27">
    <location>
        <begin position="1749"/>
        <end position="1772"/>
    </location>
</feature>
<feature type="region of interest" description="Disordered" evidence="26">
    <location>
        <begin position="1335"/>
        <end position="1365"/>
    </location>
</feature>
<evidence type="ECO:0000259" key="31">
    <source>
        <dbReference type="PROSITE" id="PS51233"/>
    </source>
</evidence>
<feature type="binding site" evidence="24">
    <location>
        <begin position="710"/>
        <end position="717"/>
    </location>
    <ligand>
        <name>ATP</name>
        <dbReference type="ChEBI" id="CHEBI:30616"/>
    </ligand>
</feature>
<dbReference type="SMART" id="SM00216">
    <property type="entry name" value="VWD"/>
    <property type="match status" value="7"/>
</dbReference>
<evidence type="ECO:0000256" key="8">
    <source>
        <dbReference type="ARBA" id="ARBA00022692"/>
    </source>
</evidence>
<dbReference type="STRING" id="84645.A0A498LXS0"/>
<dbReference type="GO" id="GO:0005886">
    <property type="term" value="C:plasma membrane"/>
    <property type="evidence" value="ECO:0007669"/>
    <property type="project" value="UniProtKB-SubCell"/>
</dbReference>
<evidence type="ECO:0000256" key="18">
    <source>
        <dbReference type="ARBA" id="ARBA00023157"/>
    </source>
</evidence>
<evidence type="ECO:0000256" key="5">
    <source>
        <dbReference type="ARBA" id="ARBA00022475"/>
    </source>
</evidence>
<keyword evidence="18" id="KW-1015">Disulfide bond</keyword>
<keyword evidence="13 24" id="KW-0067">ATP-binding</keyword>
<comment type="similarity">
    <text evidence="4">Belongs to the dynein intermediate chain family.</text>
</comment>
<dbReference type="CDD" id="cd01370">
    <property type="entry name" value="KISc_KIP3_like"/>
    <property type="match status" value="1"/>
</dbReference>
<gene>
    <name evidence="32" type="ORF">ROHU_037380</name>
</gene>
<feature type="domain" description="VWFD" evidence="31">
    <location>
        <begin position="3460"/>
        <end position="3638"/>
    </location>
</feature>
<dbReference type="InterPro" id="IPR001007">
    <property type="entry name" value="VWF_dom"/>
</dbReference>
<dbReference type="InterPro" id="IPR052749">
    <property type="entry name" value="Alpha-tectorin"/>
</dbReference>
<dbReference type="Gene3D" id="3.40.850.10">
    <property type="entry name" value="Kinesin motor domain"/>
    <property type="match status" value="2"/>
</dbReference>
<dbReference type="GO" id="GO:0030286">
    <property type="term" value="C:dynein complex"/>
    <property type="evidence" value="ECO:0007669"/>
    <property type="project" value="UniProtKB-KW"/>
</dbReference>
<comment type="caution">
    <text evidence="32">The sequence shown here is derived from an EMBL/GenBank/DDBJ whole genome shotgun (WGS) entry which is preliminary data.</text>
</comment>
<dbReference type="InterPro" id="IPR055355">
    <property type="entry name" value="ZP-C"/>
</dbReference>
<dbReference type="FunFam" id="3.40.50.300:FF:000729">
    <property type="entry name" value="ATP-binding cassette, sub-family A (ABC1), member 5"/>
    <property type="match status" value="1"/>
</dbReference>
<dbReference type="InterPro" id="IPR013525">
    <property type="entry name" value="ABC2_TM"/>
</dbReference>
<keyword evidence="10" id="KW-0732">Signal</keyword>
<feature type="coiled-coil region" evidence="25">
    <location>
        <begin position="936"/>
        <end position="1004"/>
    </location>
</feature>
<evidence type="ECO:0000256" key="23">
    <source>
        <dbReference type="PROSITE-ProRule" id="PRU00221"/>
    </source>
</evidence>
<feature type="compositionally biased region" description="Basic and acidic residues" evidence="26">
    <location>
        <begin position="1047"/>
        <end position="1066"/>
    </location>
</feature>
<keyword evidence="5" id="KW-1003">Cell membrane</keyword>
<feature type="compositionally biased region" description="Polar residues" evidence="26">
    <location>
        <begin position="5201"/>
        <end position="5213"/>
    </location>
</feature>
<dbReference type="PROSITE" id="PS51034">
    <property type="entry name" value="ZP_2"/>
    <property type="match status" value="1"/>
</dbReference>
<dbReference type="InterPro" id="IPR003439">
    <property type="entry name" value="ABC_transporter-like_ATP-bd"/>
</dbReference>
<organism evidence="32 33">
    <name type="scientific">Labeo rohita</name>
    <name type="common">Indian major carp</name>
    <name type="synonym">Cyprinus rohita</name>
    <dbReference type="NCBI Taxonomy" id="84645"/>
    <lineage>
        <taxon>Eukaryota</taxon>
        <taxon>Metazoa</taxon>
        <taxon>Chordata</taxon>
        <taxon>Craniata</taxon>
        <taxon>Vertebrata</taxon>
        <taxon>Euteleostomi</taxon>
        <taxon>Actinopterygii</taxon>
        <taxon>Neopterygii</taxon>
        <taxon>Teleostei</taxon>
        <taxon>Ostariophysi</taxon>
        <taxon>Cypriniformes</taxon>
        <taxon>Cyprinidae</taxon>
        <taxon>Labeoninae</taxon>
        <taxon>Labeonini</taxon>
        <taxon>Labeo</taxon>
    </lineage>
</organism>
<dbReference type="InterPro" id="IPR036322">
    <property type="entry name" value="WD40_repeat_dom_sf"/>
</dbReference>
<dbReference type="SMART" id="SM00382">
    <property type="entry name" value="AAA"/>
    <property type="match status" value="2"/>
</dbReference>
<keyword evidence="15" id="KW-0243">Dynein</keyword>
<dbReference type="Pfam" id="PF00225">
    <property type="entry name" value="Kinesin"/>
    <property type="match status" value="2"/>
</dbReference>
<evidence type="ECO:0000259" key="28">
    <source>
        <dbReference type="PROSITE" id="PS50067"/>
    </source>
</evidence>
<dbReference type="PROSITE" id="PS00211">
    <property type="entry name" value="ABC_TRANSPORTER_1"/>
    <property type="match status" value="1"/>
</dbReference>
<dbReference type="GO" id="GO:0048731">
    <property type="term" value="P:system development"/>
    <property type="evidence" value="ECO:0007669"/>
    <property type="project" value="UniProtKB-ARBA"/>
</dbReference>
<dbReference type="GO" id="GO:0008017">
    <property type="term" value="F:microtubule binding"/>
    <property type="evidence" value="ECO:0007669"/>
    <property type="project" value="InterPro"/>
</dbReference>
<feature type="domain" description="ABC transporter" evidence="29">
    <location>
        <begin position="2756"/>
        <end position="3047"/>
    </location>
</feature>
<feature type="coiled-coil region" evidence="25">
    <location>
        <begin position="1094"/>
        <end position="1121"/>
    </location>
</feature>
<evidence type="ECO:0000256" key="26">
    <source>
        <dbReference type="SAM" id="MobiDB-lite"/>
    </source>
</evidence>
<evidence type="ECO:0000256" key="11">
    <source>
        <dbReference type="ARBA" id="ARBA00022737"/>
    </source>
</evidence>
<dbReference type="GO" id="GO:0005930">
    <property type="term" value="C:axoneme"/>
    <property type="evidence" value="ECO:0007669"/>
    <property type="project" value="UniProtKB-SubCell"/>
</dbReference>
<keyword evidence="20" id="KW-0325">Glycoprotein</keyword>
<feature type="transmembrane region" description="Helical" evidence="27">
    <location>
        <begin position="2577"/>
        <end position="2598"/>
    </location>
</feature>
<evidence type="ECO:0000259" key="30">
    <source>
        <dbReference type="PROSITE" id="PS51034"/>
    </source>
</evidence>
<dbReference type="PROSITE" id="PS50082">
    <property type="entry name" value="WD_REPEATS_2"/>
    <property type="match status" value="1"/>
</dbReference>
<feature type="compositionally biased region" description="Polar residues" evidence="26">
    <location>
        <begin position="1513"/>
        <end position="1522"/>
    </location>
</feature>
<feature type="compositionally biased region" description="Polar residues" evidence="26">
    <location>
        <begin position="1434"/>
        <end position="1453"/>
    </location>
</feature>
<dbReference type="SMART" id="SM00832">
    <property type="entry name" value="C8"/>
    <property type="match status" value="7"/>
</dbReference>
<feature type="region of interest" description="Disordered" evidence="26">
    <location>
        <begin position="1239"/>
        <end position="1273"/>
    </location>
</feature>
<dbReference type="Gene3D" id="3.40.50.300">
    <property type="entry name" value="P-loop containing nucleotide triphosphate hydrolases"/>
    <property type="match status" value="3"/>
</dbReference>
<dbReference type="SUPFAM" id="SSF52540">
    <property type="entry name" value="P-loop containing nucleoside triphosphate hydrolases"/>
    <property type="match status" value="3"/>
</dbReference>
<dbReference type="InterPro" id="IPR017871">
    <property type="entry name" value="ABC_transporter-like_CS"/>
</dbReference>
<feature type="transmembrane region" description="Helical" evidence="27">
    <location>
        <begin position="2638"/>
        <end position="2662"/>
    </location>
</feature>
<dbReference type="Gene3D" id="2.10.25.10">
    <property type="entry name" value="Laminin"/>
    <property type="match status" value="4"/>
</dbReference>
<feature type="repeat" description="WD" evidence="23">
    <location>
        <begin position="296"/>
        <end position="339"/>
    </location>
</feature>
<dbReference type="EMBL" id="QBIY01013217">
    <property type="protein sequence ID" value="RXN10195.1"/>
    <property type="molecule type" value="Genomic_DNA"/>
</dbReference>
<evidence type="ECO:0000256" key="6">
    <source>
        <dbReference type="ARBA" id="ARBA00022490"/>
    </source>
</evidence>
<dbReference type="InterPro" id="IPR019821">
    <property type="entry name" value="Kinesin_motor_CS"/>
</dbReference>
<dbReference type="Pfam" id="PF23321">
    <property type="entry name" value="R1_ABCA1"/>
    <property type="match status" value="1"/>
</dbReference>
<dbReference type="GO" id="GO:0140359">
    <property type="term" value="F:ABC-type transporter activity"/>
    <property type="evidence" value="ECO:0007669"/>
    <property type="project" value="InterPro"/>
</dbReference>
<dbReference type="PANTHER" id="PTHR46160">
    <property type="entry name" value="ALPHA-TECTORIN-RELATED"/>
    <property type="match status" value="1"/>
</dbReference>
<feature type="domain" description="VWFD" evidence="31">
    <location>
        <begin position="4548"/>
        <end position="4726"/>
    </location>
</feature>
<feature type="transmembrane region" description="Helical" evidence="27">
    <location>
        <begin position="2674"/>
        <end position="2695"/>
    </location>
</feature>
<dbReference type="Pfam" id="PF12714">
    <property type="entry name" value="TILa"/>
    <property type="match status" value="1"/>
</dbReference>
<feature type="domain" description="VWFD" evidence="31">
    <location>
        <begin position="3075"/>
        <end position="3259"/>
    </location>
</feature>
<feature type="region of interest" description="Disordered" evidence="26">
    <location>
        <begin position="5201"/>
        <end position="5241"/>
    </location>
</feature>
<dbReference type="InterPro" id="IPR025615">
    <property type="entry name" value="TILa_dom"/>
</dbReference>
<keyword evidence="7 23" id="KW-0853">WD repeat</keyword>
<feature type="region of interest" description="Disordered" evidence="26">
    <location>
        <begin position="1386"/>
        <end position="1535"/>
    </location>
</feature>
<comment type="similarity">
    <text evidence="24">Belongs to the TRAFAC class myosin-kinesin ATPase superfamily. Kinesin family.</text>
</comment>
<comment type="subcellular location">
    <subcellularLocation>
        <location evidence="2">Cell membrane</location>
    </subcellularLocation>
    <subcellularLocation>
        <location evidence="3">Cytoplasm</location>
        <location evidence="3">Cytoskeleton</location>
        <location evidence="3">Cilium axoneme</location>
    </subcellularLocation>
    <subcellularLocation>
        <location evidence="1">Membrane</location>
        <topology evidence="1">Multi-pass membrane protein</topology>
    </subcellularLocation>
</comment>
<dbReference type="Pfam" id="PF00005">
    <property type="entry name" value="ABC_tran"/>
    <property type="match status" value="2"/>
</dbReference>
<dbReference type="SMART" id="SM00129">
    <property type="entry name" value="KISc"/>
    <property type="match status" value="1"/>
</dbReference>
<dbReference type="PROSITE" id="PS50893">
    <property type="entry name" value="ABC_TRANSPORTER_2"/>
    <property type="match status" value="2"/>
</dbReference>
<evidence type="ECO:0000256" key="17">
    <source>
        <dbReference type="ARBA" id="ARBA00023136"/>
    </source>
</evidence>
<evidence type="ECO:0000256" key="27">
    <source>
        <dbReference type="SAM" id="Phobius"/>
    </source>
</evidence>
<dbReference type="InterPro" id="IPR015943">
    <property type="entry name" value="WD40/YVTN_repeat-like_dom_sf"/>
</dbReference>
<dbReference type="InterPro" id="IPR001846">
    <property type="entry name" value="VWF_type-D"/>
</dbReference>
<feature type="compositionally biased region" description="Low complexity" evidence="26">
    <location>
        <begin position="1335"/>
        <end position="1348"/>
    </location>
</feature>
<dbReference type="InterPro" id="IPR003593">
    <property type="entry name" value="AAA+_ATPase"/>
</dbReference>
<feature type="transmembrane region" description="Helical" evidence="27">
    <location>
        <begin position="2604"/>
        <end position="2626"/>
    </location>
</feature>
<dbReference type="InterPro" id="IPR014853">
    <property type="entry name" value="VWF/SSPO/ZAN-like_Cys-rich_dom"/>
</dbReference>
<dbReference type="FunFam" id="2.130.10.10:FF:001017">
    <property type="entry name" value="Dynein axonemal intermediate chain 2"/>
    <property type="match status" value="1"/>
</dbReference>
<dbReference type="GO" id="GO:0007018">
    <property type="term" value="P:microtubule-based movement"/>
    <property type="evidence" value="ECO:0007669"/>
    <property type="project" value="InterPro"/>
</dbReference>
<dbReference type="InterPro" id="IPR056264">
    <property type="entry name" value="R2_ABCA1-4-like"/>
</dbReference>
<dbReference type="PROSITE" id="PS00411">
    <property type="entry name" value="KINESIN_MOTOR_1"/>
    <property type="match status" value="1"/>
</dbReference>
<evidence type="ECO:0000256" key="20">
    <source>
        <dbReference type="ARBA" id="ARBA00023180"/>
    </source>
</evidence>
<evidence type="ECO:0000256" key="9">
    <source>
        <dbReference type="ARBA" id="ARBA00022701"/>
    </source>
</evidence>
<keyword evidence="19 24" id="KW-0505">Motor protein</keyword>
<dbReference type="SMART" id="SM00320">
    <property type="entry name" value="WD40"/>
    <property type="match status" value="6"/>
</dbReference>
<evidence type="ECO:0000256" key="16">
    <source>
        <dbReference type="ARBA" id="ARBA00023069"/>
    </source>
</evidence>
<dbReference type="Pfam" id="PF12698">
    <property type="entry name" value="ABC2_membrane_3"/>
    <property type="match status" value="1"/>
</dbReference>
<evidence type="ECO:0000256" key="7">
    <source>
        <dbReference type="ARBA" id="ARBA00022574"/>
    </source>
</evidence>
<evidence type="ECO:0000256" key="4">
    <source>
        <dbReference type="ARBA" id="ARBA00011059"/>
    </source>
</evidence>
<dbReference type="SMART" id="SM00215">
    <property type="entry name" value="VWC_out"/>
    <property type="match status" value="3"/>
</dbReference>
<feature type="transmembrane region" description="Helical" evidence="27">
    <location>
        <begin position="1926"/>
        <end position="1947"/>
    </location>
</feature>
<feature type="domain" description="Kinesin motor" evidence="28">
    <location>
        <begin position="608"/>
        <end position="921"/>
    </location>
</feature>
<evidence type="ECO:0000256" key="2">
    <source>
        <dbReference type="ARBA" id="ARBA00004236"/>
    </source>
</evidence>
<keyword evidence="8 27" id="KW-0812">Transmembrane</keyword>
<feature type="domain" description="ZP" evidence="30">
    <location>
        <begin position="5237"/>
        <end position="5510"/>
    </location>
</feature>
<feature type="transmembrane region" description="Helical" evidence="27">
    <location>
        <begin position="1859"/>
        <end position="1878"/>
    </location>
</feature>
<keyword evidence="33" id="KW-1185">Reference proteome</keyword>
<dbReference type="SMART" id="SM00241">
    <property type="entry name" value="ZP"/>
    <property type="match status" value="1"/>
</dbReference>
<dbReference type="Pfam" id="PF00100">
    <property type="entry name" value="Zona_pellucida"/>
    <property type="match status" value="1"/>
</dbReference>
<keyword evidence="17 27" id="KW-0472">Membrane</keyword>